<reference evidence="1" key="1">
    <citation type="submission" date="2021-06" db="EMBL/GenBank/DDBJ databases">
        <authorList>
            <person name="Kallberg Y."/>
            <person name="Tangrot J."/>
            <person name="Rosling A."/>
        </authorList>
    </citation>
    <scope>NUCLEOTIDE SEQUENCE</scope>
    <source>
        <strain evidence="1">MA461A</strain>
    </source>
</reference>
<evidence type="ECO:0000313" key="2">
    <source>
        <dbReference type="Proteomes" id="UP000789920"/>
    </source>
</evidence>
<proteinExistence type="predicted"/>
<accession>A0ACA9SBH8</accession>
<organism evidence="1 2">
    <name type="scientific">Racocetra persica</name>
    <dbReference type="NCBI Taxonomy" id="160502"/>
    <lineage>
        <taxon>Eukaryota</taxon>
        <taxon>Fungi</taxon>
        <taxon>Fungi incertae sedis</taxon>
        <taxon>Mucoromycota</taxon>
        <taxon>Glomeromycotina</taxon>
        <taxon>Glomeromycetes</taxon>
        <taxon>Diversisporales</taxon>
        <taxon>Gigasporaceae</taxon>
        <taxon>Racocetra</taxon>
    </lineage>
</organism>
<dbReference type="Proteomes" id="UP000789920">
    <property type="component" value="Unassembled WGS sequence"/>
</dbReference>
<gene>
    <name evidence="1" type="ORF">RPERSI_LOCUS28014</name>
</gene>
<protein>
    <submittedName>
        <fullName evidence="1">7937_t:CDS:1</fullName>
    </submittedName>
</protein>
<dbReference type="EMBL" id="CAJVQC010100547">
    <property type="protein sequence ID" value="CAG8831074.1"/>
    <property type="molecule type" value="Genomic_DNA"/>
</dbReference>
<sequence>SLNETFAKPVLNQNISIEIAFKINATNVINIVILASIALLPLSSWITKDTDMDISLMK</sequence>
<comment type="caution">
    <text evidence="1">The sequence shown here is derived from an EMBL/GenBank/DDBJ whole genome shotgun (WGS) entry which is preliminary data.</text>
</comment>
<name>A0ACA9SBH8_9GLOM</name>
<keyword evidence="2" id="KW-1185">Reference proteome</keyword>
<feature type="non-terminal residue" evidence="1">
    <location>
        <position position="1"/>
    </location>
</feature>
<evidence type="ECO:0000313" key="1">
    <source>
        <dbReference type="EMBL" id="CAG8831074.1"/>
    </source>
</evidence>